<proteinExistence type="predicted"/>
<protein>
    <submittedName>
        <fullName evidence="1">Uncharacterized protein</fullName>
    </submittedName>
</protein>
<organism evidence="1">
    <name type="scientific">uncultured Sulfurovum sp</name>
    <dbReference type="NCBI Taxonomy" id="269237"/>
    <lineage>
        <taxon>Bacteria</taxon>
        <taxon>Pseudomonadati</taxon>
        <taxon>Campylobacterota</taxon>
        <taxon>Epsilonproteobacteria</taxon>
        <taxon>Campylobacterales</taxon>
        <taxon>Sulfurovaceae</taxon>
        <taxon>Sulfurovum</taxon>
        <taxon>environmental samples</taxon>
    </lineage>
</organism>
<dbReference type="AlphaFoldDB" id="A0A6S6T0M4"/>
<sequence>MQITPERSRHIFGNPSRPKVIKEKQFDGFDKELKQIAKTHWKDVTEEDLWYYLHDLAYVDLQPELFNYLFPICLNFWYNSLMRNDSADRGDTEFHYSLYRGKILETMVTDKQKKEIYDYFYDGFLERIEKERGFEYIGTNTPAYSWMYRFNSLGYIAPIIEKIWLSWWEINTPGKAVSAIMYASGLIYVKGENPIFEQLTPRKGGGGPYLTESDADIYDTGWLQENINFLNQMLSVKYIQEKVQLAANQLSNEPEAVMAQKVANDALIQSDIIQIRIEDLINNLSRPNREDTWDD</sequence>
<reference evidence="1" key="1">
    <citation type="submission" date="2020-01" db="EMBL/GenBank/DDBJ databases">
        <authorList>
            <person name="Meier V. D."/>
            <person name="Meier V D."/>
        </authorList>
    </citation>
    <scope>NUCLEOTIDE SEQUENCE</scope>
    <source>
        <strain evidence="1">HLG_WM_MAG_01</strain>
    </source>
</reference>
<accession>A0A6S6T0M4</accession>
<name>A0A6S6T0M4_9BACT</name>
<gene>
    <name evidence="1" type="ORF">HELGO_WM3547</name>
</gene>
<dbReference type="EMBL" id="CACVAS010000057">
    <property type="protein sequence ID" value="CAA6808989.1"/>
    <property type="molecule type" value="Genomic_DNA"/>
</dbReference>
<evidence type="ECO:0000313" key="1">
    <source>
        <dbReference type="EMBL" id="CAA6808989.1"/>
    </source>
</evidence>